<sequence length="278" mass="30332">MDKTPRIALMTAFEPEWNRLIHRVERQEHHRFKGLSCVTGVLEGREIVLTMSGMSMVNAAMTTQGLLDRFTVTQLIFTGIAGGLDPLLRVGDVVAPARWAQSLEIIMGRQVAAGFAKPDWLTWAPDMPAFGMMLPNTVIVGTGAQAAKPRVWFEVDPFMLEVAQGLEDIVLSAQTPDGRSLDHVPAFVVGGAGVSSSAFLDNADYRDYVFETFEARVADMESAAAAHVAYANDIPFIAFRSLSDLAGAEHEANEMNVFMSLAAENSVRVVCRFLKALP</sequence>
<gene>
    <name evidence="2" type="ORF">ABENE_07280</name>
</gene>
<dbReference type="STRING" id="1121022.GCA_000376105_04429"/>
<dbReference type="EMBL" id="AWGB01000011">
    <property type="protein sequence ID" value="ESQ92612.1"/>
    <property type="molecule type" value="Genomic_DNA"/>
</dbReference>
<keyword evidence="3" id="KW-1185">Reference proteome</keyword>
<dbReference type="PATRIC" id="fig|1121022.4.peg.1456"/>
<dbReference type="SUPFAM" id="SSF53167">
    <property type="entry name" value="Purine and uridine phosphorylases"/>
    <property type="match status" value="1"/>
</dbReference>
<dbReference type="RefSeq" id="WP_018084108.1">
    <property type="nucleotide sequence ID" value="NZ_AQWM01000063.1"/>
</dbReference>
<accession>V4PF81</accession>
<dbReference type="GO" id="GO:0009116">
    <property type="term" value="P:nucleoside metabolic process"/>
    <property type="evidence" value="ECO:0007669"/>
    <property type="project" value="InterPro"/>
</dbReference>
<name>V4PF81_9CAUL</name>
<dbReference type="OrthoDB" id="6677713at2"/>
<proteinExistence type="predicted"/>
<protein>
    <recommendedName>
        <fullName evidence="1">Nucleoside phosphorylase domain-containing protein</fullName>
    </recommendedName>
</protein>
<evidence type="ECO:0000313" key="2">
    <source>
        <dbReference type="EMBL" id="ESQ92612.1"/>
    </source>
</evidence>
<comment type="caution">
    <text evidence="2">The sequence shown here is derived from an EMBL/GenBank/DDBJ whole genome shotgun (WGS) entry which is preliminary data.</text>
</comment>
<dbReference type="Gene3D" id="3.40.50.1580">
    <property type="entry name" value="Nucleoside phosphorylase domain"/>
    <property type="match status" value="1"/>
</dbReference>
<dbReference type="CDD" id="cd09008">
    <property type="entry name" value="MTAN"/>
    <property type="match status" value="1"/>
</dbReference>
<evidence type="ECO:0000313" key="3">
    <source>
        <dbReference type="Proteomes" id="UP000017837"/>
    </source>
</evidence>
<evidence type="ECO:0000259" key="1">
    <source>
        <dbReference type="Pfam" id="PF01048"/>
    </source>
</evidence>
<dbReference type="AlphaFoldDB" id="V4PF81"/>
<dbReference type="PANTHER" id="PTHR21234">
    <property type="entry name" value="PURINE NUCLEOSIDE PHOSPHORYLASE"/>
    <property type="match status" value="1"/>
</dbReference>
<dbReference type="Pfam" id="PF01048">
    <property type="entry name" value="PNP_UDP_1"/>
    <property type="match status" value="1"/>
</dbReference>
<dbReference type="InterPro" id="IPR035994">
    <property type="entry name" value="Nucleoside_phosphorylase_sf"/>
</dbReference>
<feature type="domain" description="Nucleoside phosphorylase" evidence="1">
    <location>
        <begin position="6"/>
        <end position="275"/>
    </location>
</feature>
<dbReference type="GO" id="GO:0003824">
    <property type="term" value="F:catalytic activity"/>
    <property type="evidence" value="ECO:0007669"/>
    <property type="project" value="InterPro"/>
</dbReference>
<organism evidence="2 3">
    <name type="scientific">Asticcacaulis benevestitus DSM 16100 = ATCC BAA-896</name>
    <dbReference type="NCBI Taxonomy" id="1121022"/>
    <lineage>
        <taxon>Bacteria</taxon>
        <taxon>Pseudomonadati</taxon>
        <taxon>Pseudomonadota</taxon>
        <taxon>Alphaproteobacteria</taxon>
        <taxon>Caulobacterales</taxon>
        <taxon>Caulobacteraceae</taxon>
        <taxon>Asticcacaulis</taxon>
    </lineage>
</organism>
<dbReference type="eggNOG" id="COG0775">
    <property type="taxonomic scope" value="Bacteria"/>
</dbReference>
<reference evidence="2 3" key="1">
    <citation type="journal article" date="2014" name="Nature">
        <title>Sequential evolution of bacterial morphology by co-option of a developmental regulator.</title>
        <authorList>
            <person name="Jiang C."/>
            <person name="Brown P.J."/>
            <person name="Ducret A."/>
            <person name="Brun Y.V."/>
        </authorList>
    </citation>
    <scope>NUCLEOTIDE SEQUENCE [LARGE SCALE GENOMIC DNA]</scope>
    <source>
        <strain evidence="2 3">DSM 16100</strain>
    </source>
</reference>
<dbReference type="InterPro" id="IPR000845">
    <property type="entry name" value="Nucleoside_phosphorylase_d"/>
</dbReference>
<dbReference type="PANTHER" id="PTHR21234:SF42">
    <property type="entry name" value="PHOSPHORYLASE SUPERFAMILY PROTEIN"/>
    <property type="match status" value="1"/>
</dbReference>
<dbReference type="Proteomes" id="UP000017837">
    <property type="component" value="Unassembled WGS sequence"/>
</dbReference>